<dbReference type="PANTHER" id="PTHR23044">
    <property type="entry name" value="3'-5' EXONUCLEASE ERI1-RELATED"/>
    <property type="match status" value="1"/>
</dbReference>
<dbReference type="AlphaFoldDB" id="A0A5K1JG23"/>
<evidence type="ECO:0000259" key="4">
    <source>
        <dbReference type="SMART" id="SM00479"/>
    </source>
</evidence>
<sequence>MSVEKTPCISAIDTTNFARQIVLDFEFAPVPKQRQRRGLRNEIIEVGAVKLDYHGNVMGEFSQFAQTEFTEGVAFPVRELTGISAVDTAMADPLCMVIKRLSDWIGRYSARVVCWSGADRRQLLTECQAKHIDLFAFPTDWADLQAFYTSIMDVGSHGCVSLSDASTWFGIEFDESTGHAHSALADARVTAKLLKQMMDGDYRVSPHAQEVRERWGMGERVQTRLSSKCSELGDLLLKLKAGVGH</sequence>
<dbReference type="SMART" id="SM00479">
    <property type="entry name" value="EXOIII"/>
    <property type="match status" value="1"/>
</dbReference>
<dbReference type="Proteomes" id="UP000361836">
    <property type="component" value="Unassembled WGS sequence"/>
</dbReference>
<evidence type="ECO:0000313" key="7">
    <source>
        <dbReference type="Proteomes" id="UP000330807"/>
    </source>
</evidence>
<keyword evidence="8" id="KW-1185">Reference proteome</keyword>
<evidence type="ECO:0000313" key="6">
    <source>
        <dbReference type="EMBL" id="VWM04288.1"/>
    </source>
</evidence>
<evidence type="ECO:0000256" key="1">
    <source>
        <dbReference type="ARBA" id="ARBA00022722"/>
    </source>
</evidence>
<dbReference type="Proteomes" id="UP000330807">
    <property type="component" value="Unassembled WGS sequence"/>
</dbReference>
<dbReference type="InterPro" id="IPR036397">
    <property type="entry name" value="RNaseH_sf"/>
</dbReference>
<dbReference type="InterPro" id="IPR013520">
    <property type="entry name" value="Ribonucl_H"/>
</dbReference>
<dbReference type="GO" id="GO:0000175">
    <property type="term" value="F:3'-5'-RNA exonuclease activity"/>
    <property type="evidence" value="ECO:0007669"/>
    <property type="project" value="InterPro"/>
</dbReference>
<dbReference type="InterPro" id="IPR047201">
    <property type="entry name" value="ERI-1_3'hExo-like"/>
</dbReference>
<dbReference type="Gene3D" id="3.30.420.10">
    <property type="entry name" value="Ribonuclease H-like superfamily/Ribonuclease H"/>
    <property type="match status" value="1"/>
</dbReference>
<evidence type="ECO:0000256" key="3">
    <source>
        <dbReference type="ARBA" id="ARBA00022839"/>
    </source>
</evidence>
<dbReference type="SUPFAM" id="SSF53098">
    <property type="entry name" value="Ribonuclease H-like"/>
    <property type="match status" value="1"/>
</dbReference>
<accession>A0A5K1JG23</accession>
<organism evidence="6 7">
    <name type="scientific">Collinsella aerofaciens</name>
    <dbReference type="NCBI Taxonomy" id="74426"/>
    <lineage>
        <taxon>Bacteria</taxon>
        <taxon>Bacillati</taxon>
        <taxon>Actinomycetota</taxon>
        <taxon>Coriobacteriia</taxon>
        <taxon>Coriobacteriales</taxon>
        <taxon>Coriobacteriaceae</taxon>
        <taxon>Collinsella</taxon>
    </lineage>
</organism>
<gene>
    <name evidence="5" type="ORF">KCJAJFAP_00952</name>
    <name evidence="6" type="ORF">LMKDKBCB_00495</name>
</gene>
<evidence type="ECO:0000313" key="5">
    <source>
        <dbReference type="EMBL" id="VWM01567.1"/>
    </source>
</evidence>
<dbReference type="EMBL" id="CABWIH010000106">
    <property type="protein sequence ID" value="VWM04288.1"/>
    <property type="molecule type" value="Genomic_DNA"/>
</dbReference>
<dbReference type="RefSeq" id="WP_152077069.1">
    <property type="nucleotide sequence ID" value="NZ_CAAKNU010000022.1"/>
</dbReference>
<dbReference type="InterPro" id="IPR051274">
    <property type="entry name" value="3-5_Exoribonuclease"/>
</dbReference>
<feature type="domain" description="Exonuclease" evidence="4">
    <location>
        <begin position="19"/>
        <end position="203"/>
    </location>
</feature>
<dbReference type="CDD" id="cd06133">
    <property type="entry name" value="ERI-1_3'hExo_like"/>
    <property type="match status" value="1"/>
</dbReference>
<keyword evidence="2" id="KW-0378">Hydrolase</keyword>
<dbReference type="EMBL" id="CABWIE010000036">
    <property type="protein sequence ID" value="VWM01567.1"/>
    <property type="molecule type" value="Genomic_DNA"/>
</dbReference>
<reference evidence="7 8" key="1">
    <citation type="submission" date="2019-10" db="EMBL/GenBank/DDBJ databases">
        <authorList>
            <person name="Wolf R A."/>
        </authorList>
    </citation>
    <scope>NUCLEOTIDE SEQUENCE [LARGE SCALE GENOMIC DNA]</scope>
    <source>
        <strain evidence="6">Collinsella_aerofaciens_AK_138A</strain>
        <strain evidence="5">Collinsella_aerofaciens_MC2</strain>
    </source>
</reference>
<protein>
    <submittedName>
        <fullName evidence="6">Exonuclease</fullName>
    </submittedName>
</protein>
<keyword evidence="1" id="KW-0540">Nuclease</keyword>
<name>A0A5K1JG23_9ACTN</name>
<keyword evidence="3 6" id="KW-0269">Exonuclease</keyword>
<dbReference type="Pfam" id="PF00929">
    <property type="entry name" value="RNase_T"/>
    <property type="match status" value="1"/>
</dbReference>
<evidence type="ECO:0000313" key="8">
    <source>
        <dbReference type="Proteomes" id="UP000361836"/>
    </source>
</evidence>
<dbReference type="InterPro" id="IPR012337">
    <property type="entry name" value="RNaseH-like_sf"/>
</dbReference>
<evidence type="ECO:0000256" key="2">
    <source>
        <dbReference type="ARBA" id="ARBA00022801"/>
    </source>
</evidence>
<dbReference type="GO" id="GO:0003676">
    <property type="term" value="F:nucleic acid binding"/>
    <property type="evidence" value="ECO:0007669"/>
    <property type="project" value="InterPro"/>
</dbReference>
<proteinExistence type="predicted"/>
<dbReference type="PANTHER" id="PTHR23044:SF61">
    <property type="entry name" value="3'-5' EXORIBONUCLEASE 1-RELATED"/>
    <property type="match status" value="1"/>
</dbReference>